<dbReference type="InterPro" id="IPR003918">
    <property type="entry name" value="NADH_UbQ_OxRdtase"/>
</dbReference>
<keyword evidence="11" id="KW-0520">NAD</keyword>
<geneLocation type="mitochondrion" evidence="19"/>
<dbReference type="GO" id="GO:0008137">
    <property type="term" value="F:NADH dehydrogenase (ubiquinone) activity"/>
    <property type="evidence" value="ECO:0007669"/>
    <property type="project" value="UniProtKB-EC"/>
</dbReference>
<evidence type="ECO:0000256" key="4">
    <source>
        <dbReference type="ARBA" id="ARBA00021006"/>
    </source>
</evidence>
<evidence type="ECO:0000256" key="13">
    <source>
        <dbReference type="ARBA" id="ARBA00023128"/>
    </source>
</evidence>
<evidence type="ECO:0000256" key="16">
    <source>
        <dbReference type="ARBA" id="ARBA00049551"/>
    </source>
</evidence>
<evidence type="ECO:0000256" key="11">
    <source>
        <dbReference type="ARBA" id="ARBA00023027"/>
    </source>
</evidence>
<evidence type="ECO:0000256" key="15">
    <source>
        <dbReference type="ARBA" id="ARBA00031025"/>
    </source>
</evidence>
<evidence type="ECO:0000259" key="18">
    <source>
        <dbReference type="Pfam" id="PF00361"/>
    </source>
</evidence>
<comment type="catalytic activity">
    <reaction evidence="16">
        <text>a ubiquinone + NADH + 5 H(+)(in) = a ubiquinol + NAD(+) + 4 H(+)(out)</text>
        <dbReference type="Rhea" id="RHEA:29091"/>
        <dbReference type="Rhea" id="RHEA-COMP:9565"/>
        <dbReference type="Rhea" id="RHEA-COMP:9566"/>
        <dbReference type="ChEBI" id="CHEBI:15378"/>
        <dbReference type="ChEBI" id="CHEBI:16389"/>
        <dbReference type="ChEBI" id="CHEBI:17976"/>
        <dbReference type="ChEBI" id="CHEBI:57540"/>
        <dbReference type="ChEBI" id="CHEBI:57945"/>
        <dbReference type="EC" id="7.1.1.2"/>
    </reaction>
</comment>
<feature type="non-terminal residue" evidence="19">
    <location>
        <position position="168"/>
    </location>
</feature>
<dbReference type="GO" id="GO:0042773">
    <property type="term" value="P:ATP synthesis coupled electron transport"/>
    <property type="evidence" value="ECO:0007669"/>
    <property type="project" value="InterPro"/>
</dbReference>
<accession>A9X890</accession>
<sequence length="168" mass="18777">LIAVLHTTRCSTTKLGGYGIMRVTLLMEPVSNFLHYPFLTLALWGALMTSSICLRQTDLKSLIAYSSVSHMGLVIAASMIQTQWSFSGCNNPHNLPWTNLFPFILPSKKLRTDTQPHSYPDTPPTPPTIDISMMITSPYQHGPCPPTHQRDSPNNYLPSQLDPPHNYL</sequence>
<gene>
    <name evidence="19" type="primary">ND4</name>
</gene>
<dbReference type="GO" id="GO:0031966">
    <property type="term" value="C:mitochondrial membrane"/>
    <property type="evidence" value="ECO:0007669"/>
    <property type="project" value="UniProtKB-SubCell"/>
</dbReference>
<evidence type="ECO:0000256" key="14">
    <source>
        <dbReference type="ARBA" id="ARBA00023136"/>
    </source>
</evidence>
<keyword evidence="7" id="KW-0812">Transmembrane</keyword>
<keyword evidence="8" id="KW-1278">Translocase</keyword>
<evidence type="ECO:0000256" key="6">
    <source>
        <dbReference type="ARBA" id="ARBA00022660"/>
    </source>
</evidence>
<evidence type="ECO:0000256" key="17">
    <source>
        <dbReference type="SAM" id="MobiDB-lite"/>
    </source>
</evidence>
<feature type="non-terminal residue" evidence="19">
    <location>
        <position position="1"/>
    </location>
</feature>
<evidence type="ECO:0000256" key="5">
    <source>
        <dbReference type="ARBA" id="ARBA00022448"/>
    </source>
</evidence>
<keyword evidence="14" id="KW-0472">Membrane</keyword>
<evidence type="ECO:0000256" key="2">
    <source>
        <dbReference type="ARBA" id="ARBA00009025"/>
    </source>
</evidence>
<evidence type="ECO:0000313" key="19">
    <source>
        <dbReference type="EMBL" id="ABK62839.1"/>
    </source>
</evidence>
<dbReference type="AlphaFoldDB" id="A9X890"/>
<keyword evidence="5" id="KW-0813">Transport</keyword>
<feature type="domain" description="NADH:quinone oxidoreductase/Mrp antiporter transmembrane" evidence="18">
    <location>
        <begin position="13"/>
        <end position="88"/>
    </location>
</feature>
<keyword evidence="12" id="KW-0830">Ubiquinone</keyword>
<evidence type="ECO:0000256" key="10">
    <source>
        <dbReference type="ARBA" id="ARBA00022989"/>
    </source>
</evidence>
<evidence type="ECO:0000256" key="8">
    <source>
        <dbReference type="ARBA" id="ARBA00022967"/>
    </source>
</evidence>
<evidence type="ECO:0000256" key="12">
    <source>
        <dbReference type="ARBA" id="ARBA00023075"/>
    </source>
</evidence>
<comment type="similarity">
    <text evidence="2">Belongs to the complex I subunit 4 family.</text>
</comment>
<organism evidence="19">
    <name type="scientific">Gallus gallus</name>
    <name type="common">Chicken</name>
    <dbReference type="NCBI Taxonomy" id="9031"/>
    <lineage>
        <taxon>Eukaryota</taxon>
        <taxon>Metazoa</taxon>
        <taxon>Chordata</taxon>
        <taxon>Craniata</taxon>
        <taxon>Vertebrata</taxon>
        <taxon>Euteleostomi</taxon>
        <taxon>Archelosauria</taxon>
        <taxon>Archosauria</taxon>
        <taxon>Dinosauria</taxon>
        <taxon>Saurischia</taxon>
        <taxon>Theropoda</taxon>
        <taxon>Coelurosauria</taxon>
        <taxon>Aves</taxon>
        <taxon>Neognathae</taxon>
        <taxon>Galloanserae</taxon>
        <taxon>Galliformes</taxon>
        <taxon>Phasianidae</taxon>
        <taxon>Phasianinae</taxon>
        <taxon>Gallus</taxon>
    </lineage>
</organism>
<evidence type="ECO:0000256" key="9">
    <source>
        <dbReference type="ARBA" id="ARBA00022982"/>
    </source>
</evidence>
<proteinExistence type="inferred from homology"/>
<feature type="region of interest" description="Disordered" evidence="17">
    <location>
        <begin position="112"/>
        <end position="168"/>
    </location>
</feature>
<keyword evidence="9" id="KW-0249">Electron transport</keyword>
<evidence type="ECO:0000256" key="3">
    <source>
        <dbReference type="ARBA" id="ARBA00012944"/>
    </source>
</evidence>
<evidence type="ECO:0000256" key="1">
    <source>
        <dbReference type="ARBA" id="ARBA00004225"/>
    </source>
</evidence>
<protein>
    <recommendedName>
        <fullName evidence="4">NADH-ubiquinone oxidoreductase chain 4</fullName>
        <ecNumber evidence="3">7.1.1.2</ecNumber>
    </recommendedName>
    <alternativeName>
        <fullName evidence="15">NADH dehydrogenase subunit 4</fullName>
    </alternativeName>
</protein>
<keyword evidence="6" id="KW-0679">Respiratory chain</keyword>
<evidence type="ECO:0000256" key="7">
    <source>
        <dbReference type="ARBA" id="ARBA00022692"/>
    </source>
</evidence>
<dbReference type="EC" id="7.1.1.2" evidence="3"/>
<dbReference type="Pfam" id="PF00361">
    <property type="entry name" value="Proton_antipo_M"/>
    <property type="match status" value="1"/>
</dbReference>
<dbReference type="PANTHER" id="PTHR43507:SF20">
    <property type="entry name" value="NADH-UBIQUINONE OXIDOREDUCTASE CHAIN 4"/>
    <property type="match status" value="1"/>
</dbReference>
<dbReference type="EMBL" id="DQ904391">
    <property type="protein sequence ID" value="ABK62839.1"/>
    <property type="molecule type" value="Genomic_DNA"/>
</dbReference>
<dbReference type="InterPro" id="IPR001750">
    <property type="entry name" value="ND/Mrp_TM"/>
</dbReference>
<name>A9X890_CHICK</name>
<dbReference type="PANTHER" id="PTHR43507">
    <property type="entry name" value="NADH-UBIQUINONE OXIDOREDUCTASE CHAIN 4"/>
    <property type="match status" value="1"/>
</dbReference>
<reference evidence="19" key="1">
    <citation type="submission" date="2006-08" db="EMBL/GenBank/DDBJ databases">
        <title>Species identification and authentication of tissues of animal origin using mitochondrial and nuclear markers.</title>
        <authorList>
            <person name="Shouche Y.S."/>
        </authorList>
    </citation>
    <scope>NUCLEOTIDE SEQUENCE</scope>
</reference>
<keyword evidence="10" id="KW-1133">Transmembrane helix</keyword>
<keyword evidence="13 19" id="KW-0496">Mitochondrion</keyword>
<comment type="subcellular location">
    <subcellularLocation>
        <location evidence="1">Mitochondrion membrane</location>
        <topology evidence="1">Multi-pass membrane protein</topology>
    </subcellularLocation>
</comment>